<evidence type="ECO:0000313" key="2">
    <source>
        <dbReference type="Proteomes" id="UP000271241"/>
    </source>
</evidence>
<protein>
    <submittedName>
        <fullName evidence="1">Uncharacterized protein</fullName>
    </submittedName>
</protein>
<gene>
    <name evidence="1" type="ORF">THASP1DRAFT_30024</name>
</gene>
<accession>A0A4P9XRM4</accession>
<sequence>MRFTSFLGTLAAATLAGLALIGSLASALTVPPRSSTPSVLPQELLPTSDGITALKEFSELFILDPSFAVVKPEGANALIKRNRRRKVKSIRFANADSVTVGSVLVEYRTDNHMPEYMTIKRHTLDGNVSDVAVIEFEYDEDYRVVETFRLEVPRKSAIAEQYAHPNGSTTMLLNLPDMATIETHGVQLWDGRSIPIASASDV</sequence>
<proteinExistence type="predicted"/>
<reference evidence="2" key="1">
    <citation type="journal article" date="2018" name="Nat. Microbiol.">
        <title>Leveraging single-cell genomics to expand the fungal tree of life.</title>
        <authorList>
            <person name="Ahrendt S.R."/>
            <person name="Quandt C.A."/>
            <person name="Ciobanu D."/>
            <person name="Clum A."/>
            <person name="Salamov A."/>
            <person name="Andreopoulos B."/>
            <person name="Cheng J.F."/>
            <person name="Woyke T."/>
            <person name="Pelin A."/>
            <person name="Henrissat B."/>
            <person name="Reynolds N.K."/>
            <person name="Benny G.L."/>
            <person name="Smith M.E."/>
            <person name="James T.Y."/>
            <person name="Grigoriev I.V."/>
        </authorList>
    </citation>
    <scope>NUCLEOTIDE SEQUENCE [LARGE SCALE GENOMIC DNA]</scope>
    <source>
        <strain evidence="2">RSA 1356</strain>
    </source>
</reference>
<keyword evidence="2" id="KW-1185">Reference proteome</keyword>
<name>A0A4P9XRM4_9FUNG</name>
<evidence type="ECO:0000313" key="1">
    <source>
        <dbReference type="EMBL" id="RKP08161.1"/>
    </source>
</evidence>
<dbReference type="AlphaFoldDB" id="A0A4P9XRM4"/>
<organism evidence="1 2">
    <name type="scientific">Thamnocephalis sphaerospora</name>
    <dbReference type="NCBI Taxonomy" id="78915"/>
    <lineage>
        <taxon>Eukaryota</taxon>
        <taxon>Fungi</taxon>
        <taxon>Fungi incertae sedis</taxon>
        <taxon>Zoopagomycota</taxon>
        <taxon>Zoopagomycotina</taxon>
        <taxon>Zoopagomycetes</taxon>
        <taxon>Zoopagales</taxon>
        <taxon>Sigmoideomycetaceae</taxon>
        <taxon>Thamnocephalis</taxon>
    </lineage>
</organism>
<dbReference type="EMBL" id="KZ992630">
    <property type="protein sequence ID" value="RKP08161.1"/>
    <property type="molecule type" value="Genomic_DNA"/>
</dbReference>
<dbReference type="Proteomes" id="UP000271241">
    <property type="component" value="Unassembled WGS sequence"/>
</dbReference>